<reference evidence="8 9" key="1">
    <citation type="submission" date="2024-02" db="EMBL/GenBank/DDBJ databases">
        <authorList>
            <consortium name="ELIXIR-Norway"/>
            <consortium name="Elixir Norway"/>
        </authorList>
    </citation>
    <scope>NUCLEOTIDE SEQUENCE [LARGE SCALE GENOMIC DNA]</scope>
</reference>
<feature type="region of interest" description="Disordered" evidence="5">
    <location>
        <begin position="104"/>
        <end position="212"/>
    </location>
</feature>
<evidence type="ECO:0000256" key="2">
    <source>
        <dbReference type="ARBA" id="ARBA00008122"/>
    </source>
</evidence>
<dbReference type="PROSITE" id="PS51666">
    <property type="entry name" value="QLQ"/>
    <property type="match status" value="1"/>
</dbReference>
<dbReference type="Proteomes" id="UP001497512">
    <property type="component" value="Chromosome 1"/>
</dbReference>
<evidence type="ECO:0000259" key="7">
    <source>
        <dbReference type="PROSITE" id="PS51667"/>
    </source>
</evidence>
<feature type="compositionally biased region" description="Low complexity" evidence="5">
    <location>
        <begin position="148"/>
        <end position="171"/>
    </location>
</feature>
<feature type="compositionally biased region" description="Basic residues" evidence="5">
    <location>
        <begin position="496"/>
        <end position="505"/>
    </location>
</feature>
<evidence type="ECO:0000256" key="3">
    <source>
        <dbReference type="ARBA" id="ARBA00023242"/>
    </source>
</evidence>
<evidence type="ECO:0000313" key="9">
    <source>
        <dbReference type="Proteomes" id="UP001497512"/>
    </source>
</evidence>
<feature type="region of interest" description="Disordered" evidence="5">
    <location>
        <begin position="229"/>
        <end position="275"/>
    </location>
</feature>
<dbReference type="EMBL" id="OZ019893">
    <property type="protein sequence ID" value="CAK9189463.1"/>
    <property type="molecule type" value="Genomic_DNA"/>
</dbReference>
<protein>
    <recommendedName>
        <fullName evidence="4">Growth-regulating factor</fullName>
    </recommendedName>
</protein>
<sequence>MSCGGGGRAPFTSGQWAELEHQALIFKYMMAGVNVPPELLNPIRKSMAALINGMTASHHAANLRWANIYRGVPSNTDPEPGRCRRTDGKKWRCGRDVVPDQKYCERHMHRGRHRSRKHADGSQAAAAATGGGGGGGGTAASTLLSPRSAAGTSATSASSSGSGAVSSVTTTNVGPIRGSGGGGSTSTTTTGGGAAAATAVSTSGGGSSSCSPFSLTSCLQQRSSSNLAVKTFSSSHSGSPAHHGGSGGGSSPAASSQFGQLPSLSSSPSQGASTLTNKDYRYLGALIKSEQGIQGSSSEQLLSTSDTSGSTRSGGGGPAGGQDSQSSMLSNLSRLPSMNQSWHSMSSKVPPPPTAAAPPEPKLQNNNNNNNSGILHYHSPQMRGLLGQDFGLLPETSQVTDVTGMSASSQHHHQHHHHQQQQQHQAAAAAAAAAYMSNAYGGGAESVGRESEGQPLRHFFDDWPRSSRDQSHAMTWGSAAAGVDESTERSNSDNNHHHHHHHHLIHNPNNNTQLSISIPITTPSSAMTLSAQRPGSPPAGTILFNNLSNFA</sequence>
<dbReference type="PANTHER" id="PTHR31602:SF8">
    <property type="entry name" value="GROWTH-REGULATING FACTOR 5"/>
    <property type="match status" value="1"/>
</dbReference>
<dbReference type="InterPro" id="IPR031137">
    <property type="entry name" value="GRF"/>
</dbReference>
<dbReference type="Pfam" id="PF08880">
    <property type="entry name" value="QLQ"/>
    <property type="match status" value="1"/>
</dbReference>
<feature type="compositionally biased region" description="Low complexity" evidence="5">
    <location>
        <begin position="251"/>
        <end position="273"/>
    </location>
</feature>
<dbReference type="InterPro" id="IPR014978">
    <property type="entry name" value="Gln-Leu-Gln_QLQ"/>
</dbReference>
<dbReference type="InterPro" id="IPR014977">
    <property type="entry name" value="WRC_dom"/>
</dbReference>
<feature type="region of interest" description="Disordered" evidence="5">
    <location>
        <begin position="527"/>
        <end position="551"/>
    </location>
</feature>
<feature type="compositionally biased region" description="Low complexity" evidence="5">
    <location>
        <begin position="293"/>
        <end position="311"/>
    </location>
</feature>
<feature type="region of interest" description="Disordered" evidence="5">
    <location>
        <begin position="443"/>
        <end position="515"/>
    </location>
</feature>
<feature type="compositionally biased region" description="Basic residues" evidence="5">
    <location>
        <begin position="410"/>
        <end position="419"/>
    </location>
</feature>
<comment type="subcellular location">
    <subcellularLocation>
        <location evidence="1 4">Nucleus</location>
    </subcellularLocation>
</comment>
<feature type="compositionally biased region" description="Low complexity" evidence="5">
    <location>
        <begin position="506"/>
        <end position="515"/>
    </location>
</feature>
<feature type="compositionally biased region" description="Gly residues" evidence="5">
    <location>
        <begin position="177"/>
        <end position="194"/>
    </location>
</feature>
<feature type="compositionally biased region" description="Pro residues" evidence="5">
    <location>
        <begin position="349"/>
        <end position="361"/>
    </location>
</feature>
<keyword evidence="3 4" id="KW-0539">Nucleus</keyword>
<dbReference type="PANTHER" id="PTHR31602">
    <property type="entry name" value="GROWTH-REGULATING FACTOR 5"/>
    <property type="match status" value="1"/>
</dbReference>
<comment type="function">
    <text evidence="4">Transcription activator.</text>
</comment>
<comment type="similarity">
    <text evidence="2 4">Belongs to the GRF family.</text>
</comment>
<dbReference type="Pfam" id="PF08879">
    <property type="entry name" value="WRC"/>
    <property type="match status" value="1"/>
</dbReference>
<name>A0ABP0T7H7_9BRYO</name>
<feature type="compositionally biased region" description="Low complexity" evidence="5">
    <location>
        <begin position="233"/>
        <end position="243"/>
    </location>
</feature>
<feature type="compositionally biased region" description="Basic and acidic residues" evidence="5">
    <location>
        <begin position="486"/>
        <end position="495"/>
    </location>
</feature>
<evidence type="ECO:0000259" key="6">
    <source>
        <dbReference type="PROSITE" id="PS51666"/>
    </source>
</evidence>
<evidence type="ECO:0000256" key="5">
    <source>
        <dbReference type="SAM" id="MobiDB-lite"/>
    </source>
</evidence>
<comment type="domain">
    <text evidence="4">The QLQ domain and WRC domain may be involved in protein-protein interaction and DNA-binding, respectively.</text>
</comment>
<feature type="domain" description="WRC" evidence="7">
    <location>
        <begin position="77"/>
        <end position="121"/>
    </location>
</feature>
<organism evidence="8 9">
    <name type="scientific">Sphagnum troendelagicum</name>
    <dbReference type="NCBI Taxonomy" id="128251"/>
    <lineage>
        <taxon>Eukaryota</taxon>
        <taxon>Viridiplantae</taxon>
        <taxon>Streptophyta</taxon>
        <taxon>Embryophyta</taxon>
        <taxon>Bryophyta</taxon>
        <taxon>Sphagnophytina</taxon>
        <taxon>Sphagnopsida</taxon>
        <taxon>Sphagnales</taxon>
        <taxon>Sphagnaceae</taxon>
        <taxon>Sphagnum</taxon>
    </lineage>
</organism>
<keyword evidence="4" id="KW-0805">Transcription regulation</keyword>
<feature type="region of interest" description="Disordered" evidence="5">
    <location>
        <begin position="293"/>
        <end position="378"/>
    </location>
</feature>
<evidence type="ECO:0000313" key="8">
    <source>
        <dbReference type="EMBL" id="CAK9189463.1"/>
    </source>
</evidence>
<keyword evidence="4" id="KW-0804">Transcription</keyword>
<dbReference type="SMART" id="SM00951">
    <property type="entry name" value="QLQ"/>
    <property type="match status" value="1"/>
</dbReference>
<feature type="compositionally biased region" description="Low complexity" evidence="5">
    <location>
        <begin position="420"/>
        <end position="430"/>
    </location>
</feature>
<feature type="compositionally biased region" description="Basic residues" evidence="5">
    <location>
        <begin position="107"/>
        <end position="117"/>
    </location>
</feature>
<feature type="compositionally biased region" description="Gly residues" evidence="5">
    <location>
        <begin position="129"/>
        <end position="138"/>
    </location>
</feature>
<evidence type="ECO:0000256" key="1">
    <source>
        <dbReference type="ARBA" id="ARBA00004123"/>
    </source>
</evidence>
<feature type="compositionally biased region" description="Basic and acidic residues" evidence="5">
    <location>
        <begin position="458"/>
        <end position="471"/>
    </location>
</feature>
<evidence type="ECO:0000256" key="4">
    <source>
        <dbReference type="RuleBase" id="RU367127"/>
    </source>
</evidence>
<feature type="domain" description="QLQ" evidence="6">
    <location>
        <begin position="10"/>
        <end position="45"/>
    </location>
</feature>
<keyword evidence="4" id="KW-0010">Activator</keyword>
<gene>
    <name evidence="8" type="ORF">CSSPTR1EN2_LOCUS114</name>
</gene>
<feature type="region of interest" description="Disordered" evidence="5">
    <location>
        <begin position="403"/>
        <end position="430"/>
    </location>
</feature>
<keyword evidence="9" id="KW-1185">Reference proteome</keyword>
<proteinExistence type="inferred from homology"/>
<dbReference type="PROSITE" id="PS51667">
    <property type="entry name" value="WRC"/>
    <property type="match status" value="1"/>
</dbReference>
<accession>A0ABP0T7H7</accession>
<feature type="compositionally biased region" description="Polar residues" evidence="5">
    <location>
        <begin position="328"/>
        <end position="347"/>
    </location>
</feature>